<evidence type="ECO:0000256" key="1">
    <source>
        <dbReference type="SAM" id="SignalP"/>
    </source>
</evidence>
<dbReference type="PANTHER" id="PTHR38477:SF1">
    <property type="entry name" value="MUREIN L,D-TRANSPEPTIDASE CATALYTIC DOMAIN FAMILY PROTEIN"/>
    <property type="match status" value="1"/>
</dbReference>
<keyword evidence="1" id="KW-0732">Signal</keyword>
<keyword evidence="3" id="KW-1185">Reference proteome</keyword>
<reference evidence="3" key="1">
    <citation type="journal article" date="2019" name="Int. J. Syst. Evol. Microbiol.">
        <title>The Global Catalogue of Microorganisms (GCM) 10K type strain sequencing project: providing services to taxonomists for standard genome sequencing and annotation.</title>
        <authorList>
            <consortium name="The Broad Institute Genomics Platform"/>
            <consortium name="The Broad Institute Genome Sequencing Center for Infectious Disease"/>
            <person name="Wu L."/>
            <person name="Ma J."/>
        </authorList>
    </citation>
    <scope>NUCLEOTIDE SEQUENCE [LARGE SCALE GENOMIC DNA]</scope>
    <source>
        <strain evidence="3">CGMCC 1.12482</strain>
    </source>
</reference>
<feature type="chain" id="PRO_5045590374" description="L,D-transpeptidase catalytic domain" evidence="1">
    <location>
        <begin position="26"/>
        <end position="240"/>
    </location>
</feature>
<dbReference type="PANTHER" id="PTHR38477">
    <property type="entry name" value="HYPOTHETICAL EXPORTED PROTEIN"/>
    <property type="match status" value="1"/>
</dbReference>
<dbReference type="InterPro" id="IPR032676">
    <property type="entry name" value="YkuD_2"/>
</dbReference>
<protein>
    <recommendedName>
        <fullName evidence="4">L,D-transpeptidase catalytic domain</fullName>
    </recommendedName>
</protein>
<comment type="caution">
    <text evidence="2">The sequence shown here is derived from an EMBL/GenBank/DDBJ whole genome shotgun (WGS) entry which is preliminary data.</text>
</comment>
<evidence type="ECO:0008006" key="4">
    <source>
        <dbReference type="Google" id="ProtNLM"/>
    </source>
</evidence>
<dbReference type="Pfam" id="PF13645">
    <property type="entry name" value="YkuD_2"/>
    <property type="match status" value="1"/>
</dbReference>
<feature type="signal peptide" evidence="1">
    <location>
        <begin position="1"/>
        <end position="25"/>
    </location>
</feature>
<gene>
    <name evidence="2" type="ORF">GCM10007418_15070</name>
</gene>
<name>A0ABQ1PGB5_9GAMM</name>
<proteinExistence type="predicted"/>
<evidence type="ECO:0000313" key="2">
    <source>
        <dbReference type="EMBL" id="GGC96614.1"/>
    </source>
</evidence>
<dbReference type="RefSeq" id="WP_150279408.1">
    <property type="nucleotide sequence ID" value="NZ_BMFF01000003.1"/>
</dbReference>
<sequence>MLTTLRRAGALAAICLIIGSGSAQAMPSSAATAAPLAAQLAKVAPDLNAAVLKKAVSAMQCAVASGADPAARLAVIDFSLPSAQQRLWIFDLQRKSLLLQDLVAHGSGSGDNYAAAFSNIEGSHQSSIGLFRTSESYTGRHGYSLRMDGLEAGINDLARQRAIVIHPADYVDPAWVERYGRIGRSQGCPAVRPEVSQMVVDNLKGGQFMFSYYPDEHWLATSEFLNCPQRGTRLVAARSE</sequence>
<organism evidence="2 3">
    <name type="scientific">Halopseudomonas salina</name>
    <dbReference type="NCBI Taxonomy" id="1323744"/>
    <lineage>
        <taxon>Bacteria</taxon>
        <taxon>Pseudomonadati</taxon>
        <taxon>Pseudomonadota</taxon>
        <taxon>Gammaproteobacteria</taxon>
        <taxon>Pseudomonadales</taxon>
        <taxon>Pseudomonadaceae</taxon>
        <taxon>Halopseudomonas</taxon>
    </lineage>
</organism>
<dbReference type="Proteomes" id="UP000638188">
    <property type="component" value="Unassembled WGS sequence"/>
</dbReference>
<dbReference type="EMBL" id="BMFF01000003">
    <property type="protein sequence ID" value="GGC96614.1"/>
    <property type="molecule type" value="Genomic_DNA"/>
</dbReference>
<evidence type="ECO:0000313" key="3">
    <source>
        <dbReference type="Proteomes" id="UP000638188"/>
    </source>
</evidence>
<accession>A0ABQ1PGB5</accession>